<dbReference type="PROSITE" id="PS51123">
    <property type="entry name" value="OMPA_2"/>
    <property type="match status" value="1"/>
</dbReference>
<evidence type="ECO:0000259" key="10">
    <source>
        <dbReference type="PROSITE" id="PS51123"/>
    </source>
</evidence>
<dbReference type="RefSeq" id="WP_332290902.1">
    <property type="nucleotide sequence ID" value="NZ_JAZIBG010000036.1"/>
</dbReference>
<evidence type="ECO:0000256" key="6">
    <source>
        <dbReference type="ARBA" id="ARBA00023136"/>
    </source>
</evidence>
<dbReference type="Proteomes" id="UP001336250">
    <property type="component" value="Unassembled WGS sequence"/>
</dbReference>
<evidence type="ECO:0000256" key="1">
    <source>
        <dbReference type="ARBA" id="ARBA00004162"/>
    </source>
</evidence>
<accession>A0AAW9Q8N3</accession>
<keyword evidence="5 9" id="KW-1133">Transmembrane helix</keyword>
<sequence>MPKPDAHGNGHGETVVKRVSGKGHHDEHGGAWKVAFADFCLALLCLFLVLWLMASREQQETAEQLRMAQGGTPMDGGGGGRVPAESGNPLGSLISREPVPSRGDDPDNRHGNPGARSSGEGAGPTPKLSKSRYESASDMNELARVLADVSRRAGLEDNLSSVITPFGLRVMLHDTEREGMFKRGSAIPTERFRALMQELGPLFAQIENQLMIVGHTDSLPYVEKSPTAFSNWALSNNRAAAARTHLLTGGMPEASVLQVVGMADRAPMTPDNPRADVNRRIELMVLTPEQARNVSAMYGMPTRSEPLVQGSLSALPARLEQGVSALRSQLLAAGRDGGTTATLAPLRTSTP</sequence>
<comment type="subcellular location">
    <subcellularLocation>
        <location evidence="1">Cell membrane</location>
        <topology evidence="1">Single-pass membrane protein</topology>
    </subcellularLocation>
</comment>
<reference evidence="11 12" key="1">
    <citation type="submission" date="2024-02" db="EMBL/GenBank/DDBJ databases">
        <title>Genome sequence of Aquincola sp. MAHUQ-54.</title>
        <authorList>
            <person name="Huq M.A."/>
        </authorList>
    </citation>
    <scope>NUCLEOTIDE SEQUENCE [LARGE SCALE GENOMIC DNA]</scope>
    <source>
        <strain evidence="11 12">MAHUQ-54</strain>
    </source>
</reference>
<dbReference type="EMBL" id="JAZIBG010000036">
    <property type="protein sequence ID" value="MEF7615609.1"/>
    <property type="molecule type" value="Genomic_DNA"/>
</dbReference>
<dbReference type="Gene3D" id="3.30.1330.60">
    <property type="entry name" value="OmpA-like domain"/>
    <property type="match status" value="1"/>
</dbReference>
<proteinExistence type="inferred from homology"/>
<keyword evidence="11" id="KW-0969">Cilium</keyword>
<evidence type="ECO:0000256" key="5">
    <source>
        <dbReference type="ARBA" id="ARBA00022989"/>
    </source>
</evidence>
<evidence type="ECO:0000256" key="8">
    <source>
        <dbReference type="SAM" id="MobiDB-lite"/>
    </source>
</evidence>
<evidence type="ECO:0000256" key="9">
    <source>
        <dbReference type="SAM" id="Phobius"/>
    </source>
</evidence>
<evidence type="ECO:0000256" key="2">
    <source>
        <dbReference type="ARBA" id="ARBA00008914"/>
    </source>
</evidence>
<dbReference type="PANTHER" id="PTHR30329">
    <property type="entry name" value="STATOR ELEMENT OF FLAGELLAR MOTOR COMPLEX"/>
    <property type="match status" value="1"/>
</dbReference>
<feature type="region of interest" description="Disordered" evidence="8">
    <location>
        <begin position="63"/>
        <end position="134"/>
    </location>
</feature>
<evidence type="ECO:0000256" key="3">
    <source>
        <dbReference type="ARBA" id="ARBA00022475"/>
    </source>
</evidence>
<feature type="domain" description="OmpA-like" evidence="10">
    <location>
        <begin position="170"/>
        <end position="289"/>
    </location>
</feature>
<dbReference type="InterPro" id="IPR006665">
    <property type="entry name" value="OmpA-like"/>
</dbReference>
<comment type="caution">
    <text evidence="11">The sequence shown here is derived from an EMBL/GenBank/DDBJ whole genome shotgun (WGS) entry which is preliminary data.</text>
</comment>
<protein>
    <submittedName>
        <fullName evidence="11">Flagellar motor protein MotB</fullName>
    </submittedName>
</protein>
<keyword evidence="4 9" id="KW-0812">Transmembrane</keyword>
<keyword evidence="12" id="KW-1185">Reference proteome</keyword>
<keyword evidence="6 7" id="KW-0472">Membrane</keyword>
<dbReference type="CDD" id="cd07185">
    <property type="entry name" value="OmpA_C-like"/>
    <property type="match status" value="1"/>
</dbReference>
<dbReference type="GO" id="GO:0005886">
    <property type="term" value="C:plasma membrane"/>
    <property type="evidence" value="ECO:0007669"/>
    <property type="project" value="UniProtKB-SubCell"/>
</dbReference>
<organism evidence="11 12">
    <name type="scientific">Aquincola agrisoli</name>
    <dbReference type="NCBI Taxonomy" id="3119538"/>
    <lineage>
        <taxon>Bacteria</taxon>
        <taxon>Pseudomonadati</taxon>
        <taxon>Pseudomonadota</taxon>
        <taxon>Betaproteobacteria</taxon>
        <taxon>Burkholderiales</taxon>
        <taxon>Sphaerotilaceae</taxon>
        <taxon>Aquincola</taxon>
    </lineage>
</organism>
<evidence type="ECO:0000256" key="4">
    <source>
        <dbReference type="ARBA" id="ARBA00022692"/>
    </source>
</evidence>
<keyword evidence="11" id="KW-0282">Flagellum</keyword>
<dbReference type="AlphaFoldDB" id="A0AAW9Q8N3"/>
<evidence type="ECO:0000256" key="7">
    <source>
        <dbReference type="PROSITE-ProRule" id="PRU00473"/>
    </source>
</evidence>
<dbReference type="InterPro" id="IPR025713">
    <property type="entry name" value="MotB-like_N_dom"/>
</dbReference>
<dbReference type="SUPFAM" id="SSF103088">
    <property type="entry name" value="OmpA-like"/>
    <property type="match status" value="1"/>
</dbReference>
<keyword evidence="3" id="KW-1003">Cell membrane</keyword>
<keyword evidence="11" id="KW-0966">Cell projection</keyword>
<dbReference type="PANTHER" id="PTHR30329:SF21">
    <property type="entry name" value="LIPOPROTEIN YIAD-RELATED"/>
    <property type="match status" value="1"/>
</dbReference>
<evidence type="ECO:0000313" key="11">
    <source>
        <dbReference type="EMBL" id="MEF7615609.1"/>
    </source>
</evidence>
<dbReference type="Pfam" id="PF13677">
    <property type="entry name" value="MotB_plug"/>
    <property type="match status" value="1"/>
</dbReference>
<dbReference type="InterPro" id="IPR036737">
    <property type="entry name" value="OmpA-like_sf"/>
</dbReference>
<gene>
    <name evidence="11" type="ORF">V4F39_16970</name>
</gene>
<comment type="similarity">
    <text evidence="2">Belongs to the MotB family.</text>
</comment>
<feature type="transmembrane region" description="Helical" evidence="9">
    <location>
        <begin position="34"/>
        <end position="54"/>
    </location>
</feature>
<evidence type="ECO:0000313" key="12">
    <source>
        <dbReference type="Proteomes" id="UP001336250"/>
    </source>
</evidence>
<name>A0AAW9Q8N3_9BURK</name>
<dbReference type="Pfam" id="PF00691">
    <property type="entry name" value="OmpA"/>
    <property type="match status" value="1"/>
</dbReference>
<dbReference type="InterPro" id="IPR050330">
    <property type="entry name" value="Bact_OuterMem_StrucFunc"/>
</dbReference>